<dbReference type="OrthoDB" id="3262196at2759"/>
<gene>
    <name evidence="1" type="ORF">FIBSPDRAFT_867154</name>
</gene>
<protein>
    <submittedName>
        <fullName evidence="1">Uncharacterized protein</fullName>
    </submittedName>
</protein>
<organism evidence="1 2">
    <name type="scientific">Athelia psychrophila</name>
    <dbReference type="NCBI Taxonomy" id="1759441"/>
    <lineage>
        <taxon>Eukaryota</taxon>
        <taxon>Fungi</taxon>
        <taxon>Dikarya</taxon>
        <taxon>Basidiomycota</taxon>
        <taxon>Agaricomycotina</taxon>
        <taxon>Agaricomycetes</taxon>
        <taxon>Agaricomycetidae</taxon>
        <taxon>Atheliales</taxon>
        <taxon>Atheliaceae</taxon>
        <taxon>Athelia</taxon>
    </lineage>
</organism>
<name>A0A166EB39_9AGAM</name>
<reference evidence="1 2" key="1">
    <citation type="journal article" date="2016" name="Mol. Biol. Evol.">
        <title>Comparative Genomics of Early-Diverging Mushroom-Forming Fungi Provides Insights into the Origins of Lignocellulose Decay Capabilities.</title>
        <authorList>
            <person name="Nagy L.G."/>
            <person name="Riley R."/>
            <person name="Tritt A."/>
            <person name="Adam C."/>
            <person name="Daum C."/>
            <person name="Floudas D."/>
            <person name="Sun H."/>
            <person name="Yadav J.S."/>
            <person name="Pangilinan J."/>
            <person name="Larsson K.H."/>
            <person name="Matsuura K."/>
            <person name="Barry K."/>
            <person name="Labutti K."/>
            <person name="Kuo R."/>
            <person name="Ohm R.A."/>
            <person name="Bhattacharya S.S."/>
            <person name="Shirouzu T."/>
            <person name="Yoshinaga Y."/>
            <person name="Martin F.M."/>
            <person name="Grigoriev I.V."/>
            <person name="Hibbett D.S."/>
        </authorList>
    </citation>
    <scope>NUCLEOTIDE SEQUENCE [LARGE SCALE GENOMIC DNA]</scope>
    <source>
        <strain evidence="1 2">CBS 109695</strain>
    </source>
</reference>
<evidence type="ECO:0000313" key="2">
    <source>
        <dbReference type="Proteomes" id="UP000076532"/>
    </source>
</evidence>
<keyword evidence="2" id="KW-1185">Reference proteome</keyword>
<evidence type="ECO:0000313" key="1">
    <source>
        <dbReference type="EMBL" id="KZP15585.1"/>
    </source>
</evidence>
<accession>A0A166EB39</accession>
<dbReference type="Proteomes" id="UP000076532">
    <property type="component" value="Unassembled WGS sequence"/>
</dbReference>
<dbReference type="EMBL" id="KV417603">
    <property type="protein sequence ID" value="KZP15585.1"/>
    <property type="molecule type" value="Genomic_DNA"/>
</dbReference>
<dbReference type="AlphaFoldDB" id="A0A166EB39"/>
<proteinExistence type="predicted"/>
<sequence length="64" mass="7192">MQGIRLPWPSNEDLQALEQKSDKLFIFASTLVDFITDGKGAPPDQKLKIVLNLHAGLDPLYDLR</sequence>